<dbReference type="SUPFAM" id="SSF82657">
    <property type="entry name" value="BolA-like"/>
    <property type="match status" value="1"/>
</dbReference>
<dbReference type="Gene3D" id="3.30.300.90">
    <property type="entry name" value="BolA-like"/>
    <property type="match status" value="1"/>
</dbReference>
<dbReference type="InterPro" id="IPR002634">
    <property type="entry name" value="BolA"/>
</dbReference>
<evidence type="ECO:0000313" key="3">
    <source>
        <dbReference type="Proteomes" id="UP001317629"/>
    </source>
</evidence>
<protein>
    <submittedName>
        <fullName evidence="2">BolA family transcriptional regulator</fullName>
    </submittedName>
</protein>
<dbReference type="PANTHER" id="PTHR46230">
    <property type="match status" value="1"/>
</dbReference>
<gene>
    <name evidence="2" type="ORF">SS37A_02640</name>
</gene>
<evidence type="ECO:0000313" key="2">
    <source>
        <dbReference type="EMBL" id="BDV32735.1"/>
    </source>
</evidence>
<dbReference type="RefSeq" id="WP_281929915.1">
    <property type="nucleotide sequence ID" value="NZ_AP027142.1"/>
</dbReference>
<sequence length="103" mass="10948">MADQGKSAVKGPVAASIESKLTEALAPIALNVIDESHHHAGHHHGGDKRHGNESHFRVEVVSAAFEGKSRVERHRMVNALLAQELKEGLHALAVTAKAPGEPT</sequence>
<dbReference type="EMBL" id="AP027142">
    <property type="protein sequence ID" value="BDV32735.1"/>
    <property type="molecule type" value="Genomic_DNA"/>
</dbReference>
<dbReference type="InterPro" id="IPR036065">
    <property type="entry name" value="BolA-like_sf"/>
</dbReference>
<proteinExistence type="inferred from homology"/>
<name>A0ABM8E408_9HYPH</name>
<evidence type="ECO:0000256" key="1">
    <source>
        <dbReference type="RuleBase" id="RU003860"/>
    </source>
</evidence>
<keyword evidence="3" id="KW-1185">Reference proteome</keyword>
<accession>A0ABM8E408</accession>
<dbReference type="PANTHER" id="PTHR46230:SF7">
    <property type="entry name" value="BOLA-LIKE PROTEIN 1"/>
    <property type="match status" value="1"/>
</dbReference>
<dbReference type="PIRSF" id="PIRSF003113">
    <property type="entry name" value="BolA"/>
    <property type="match status" value="1"/>
</dbReference>
<comment type="similarity">
    <text evidence="1">Belongs to the BolA/IbaG family.</text>
</comment>
<dbReference type="Proteomes" id="UP001317629">
    <property type="component" value="Chromosome"/>
</dbReference>
<dbReference type="Pfam" id="PF01722">
    <property type="entry name" value="BolA"/>
    <property type="match status" value="1"/>
</dbReference>
<reference evidence="2 3" key="1">
    <citation type="journal article" date="2023" name="Int. J. Syst. Evol. Microbiol.">
        <title>Methylocystis iwaonis sp. nov., a type II methane-oxidizing bacterium from surface soil of a rice paddy field in Japan, and emended description of the genus Methylocystis (ex Whittenbury et al. 1970) Bowman et al. 1993.</title>
        <authorList>
            <person name="Kaise H."/>
            <person name="Sawadogo J.B."/>
            <person name="Alam M.S."/>
            <person name="Ueno C."/>
            <person name="Dianou D."/>
            <person name="Shinjo R."/>
            <person name="Asakawa S."/>
        </authorList>
    </citation>
    <scope>NUCLEOTIDE SEQUENCE [LARGE SCALE GENOMIC DNA]</scope>
    <source>
        <strain evidence="2 3">SS37A-Re</strain>
    </source>
</reference>
<organism evidence="2 3">
    <name type="scientific">Methylocystis iwaonis</name>
    <dbReference type="NCBI Taxonomy" id="2885079"/>
    <lineage>
        <taxon>Bacteria</taxon>
        <taxon>Pseudomonadati</taxon>
        <taxon>Pseudomonadota</taxon>
        <taxon>Alphaproteobacteria</taxon>
        <taxon>Hyphomicrobiales</taxon>
        <taxon>Methylocystaceae</taxon>
        <taxon>Methylocystis</taxon>
    </lineage>
</organism>